<reference evidence="1" key="1">
    <citation type="submission" date="2014-09" db="EMBL/GenBank/DDBJ databases">
        <authorList>
            <person name="Magalhaes I.L.F."/>
            <person name="Oliveira U."/>
            <person name="Santos F.R."/>
            <person name="Vidigal T.H.D.A."/>
            <person name="Brescovit A.D."/>
            <person name="Santos A.J."/>
        </authorList>
    </citation>
    <scope>NUCLEOTIDE SEQUENCE</scope>
    <source>
        <tissue evidence="1">Shoot tissue taken approximately 20 cm above the soil surface</tissue>
    </source>
</reference>
<organism evidence="1">
    <name type="scientific">Arundo donax</name>
    <name type="common">Giant reed</name>
    <name type="synonym">Donax arundinaceus</name>
    <dbReference type="NCBI Taxonomy" id="35708"/>
    <lineage>
        <taxon>Eukaryota</taxon>
        <taxon>Viridiplantae</taxon>
        <taxon>Streptophyta</taxon>
        <taxon>Embryophyta</taxon>
        <taxon>Tracheophyta</taxon>
        <taxon>Spermatophyta</taxon>
        <taxon>Magnoliopsida</taxon>
        <taxon>Liliopsida</taxon>
        <taxon>Poales</taxon>
        <taxon>Poaceae</taxon>
        <taxon>PACMAD clade</taxon>
        <taxon>Arundinoideae</taxon>
        <taxon>Arundineae</taxon>
        <taxon>Arundo</taxon>
    </lineage>
</organism>
<dbReference type="EMBL" id="GBRH01201305">
    <property type="protein sequence ID" value="JAD96590.1"/>
    <property type="molecule type" value="Transcribed_RNA"/>
</dbReference>
<protein>
    <submittedName>
        <fullName evidence="1">Uncharacterized protein</fullName>
    </submittedName>
</protein>
<proteinExistence type="predicted"/>
<evidence type="ECO:0000313" key="1">
    <source>
        <dbReference type="EMBL" id="JAD96590.1"/>
    </source>
</evidence>
<name>A0A0A9EFI7_ARUDO</name>
<accession>A0A0A9EFI7</accession>
<sequence length="89" mass="10447">MWEWFDGHVLPVADGHFHFIQATLRPHAPKSRHRGGPPPSIRLGWIHDCTTRWTMYDQRIYISVYDDSHVAVPLCSRKFLGIYIHLLPQ</sequence>
<reference evidence="1" key="2">
    <citation type="journal article" date="2015" name="Data Brief">
        <title>Shoot transcriptome of the giant reed, Arundo donax.</title>
        <authorList>
            <person name="Barrero R.A."/>
            <person name="Guerrero F.D."/>
            <person name="Moolhuijzen P."/>
            <person name="Goolsby J.A."/>
            <person name="Tidwell J."/>
            <person name="Bellgard S.E."/>
            <person name="Bellgard M.I."/>
        </authorList>
    </citation>
    <scope>NUCLEOTIDE SEQUENCE</scope>
    <source>
        <tissue evidence="1">Shoot tissue taken approximately 20 cm above the soil surface</tissue>
    </source>
</reference>
<dbReference type="AlphaFoldDB" id="A0A0A9EFI7"/>